<keyword evidence="1" id="KW-0812">Transmembrane</keyword>
<dbReference type="STRING" id="576137.A0A1L7WUF4"/>
<evidence type="ECO:0000259" key="2">
    <source>
        <dbReference type="Pfam" id="PF20237"/>
    </source>
</evidence>
<organism evidence="3 4">
    <name type="scientific">Phialocephala subalpina</name>
    <dbReference type="NCBI Taxonomy" id="576137"/>
    <lineage>
        <taxon>Eukaryota</taxon>
        <taxon>Fungi</taxon>
        <taxon>Dikarya</taxon>
        <taxon>Ascomycota</taxon>
        <taxon>Pezizomycotina</taxon>
        <taxon>Leotiomycetes</taxon>
        <taxon>Helotiales</taxon>
        <taxon>Mollisiaceae</taxon>
        <taxon>Phialocephala</taxon>
        <taxon>Phialocephala fortinii species complex</taxon>
    </lineage>
</organism>
<reference evidence="3 4" key="1">
    <citation type="submission" date="2016-03" db="EMBL/GenBank/DDBJ databases">
        <authorList>
            <person name="Ploux O."/>
        </authorList>
    </citation>
    <scope>NUCLEOTIDE SEQUENCE [LARGE SCALE GENOMIC DNA]</scope>
    <source>
        <strain evidence="3 4">UAMH 11012</strain>
    </source>
</reference>
<dbReference type="PANTHER" id="PTHR34502:SF4">
    <property type="entry name" value="DUF6594 DOMAIN-CONTAINING PROTEIN"/>
    <property type="match status" value="1"/>
</dbReference>
<gene>
    <name evidence="3" type="ORF">PAC_06303</name>
</gene>
<dbReference type="InterPro" id="IPR046529">
    <property type="entry name" value="DUF6594"/>
</dbReference>
<feature type="transmembrane region" description="Helical" evidence="1">
    <location>
        <begin position="220"/>
        <end position="242"/>
    </location>
</feature>
<dbReference type="AlphaFoldDB" id="A0A1L7WUF4"/>
<dbReference type="OrthoDB" id="3533814at2759"/>
<dbReference type="Proteomes" id="UP000184330">
    <property type="component" value="Unassembled WGS sequence"/>
</dbReference>
<protein>
    <recommendedName>
        <fullName evidence="2">DUF6594 domain-containing protein</fullName>
    </recommendedName>
</protein>
<keyword evidence="1" id="KW-1133">Transmembrane helix</keyword>
<keyword evidence="1" id="KW-0472">Membrane</keyword>
<evidence type="ECO:0000313" key="4">
    <source>
        <dbReference type="Proteomes" id="UP000184330"/>
    </source>
</evidence>
<feature type="transmembrane region" description="Helical" evidence="1">
    <location>
        <begin position="275"/>
        <end position="294"/>
    </location>
</feature>
<feature type="domain" description="DUF6594" evidence="2">
    <location>
        <begin position="17"/>
        <end position="287"/>
    </location>
</feature>
<dbReference type="EMBL" id="FJOG01000008">
    <property type="protein sequence ID" value="CZR56415.1"/>
    <property type="molecule type" value="Genomic_DNA"/>
</dbReference>
<accession>A0A1L7WUF4</accession>
<keyword evidence="4" id="KW-1185">Reference proteome</keyword>
<proteinExistence type="predicted"/>
<dbReference type="Pfam" id="PF20237">
    <property type="entry name" value="DUF6594"/>
    <property type="match status" value="1"/>
</dbReference>
<feature type="transmembrane region" description="Helical" evidence="1">
    <location>
        <begin position="248"/>
        <end position="268"/>
    </location>
</feature>
<name>A0A1L7WUF4_9HELO</name>
<sequence>MPFGDVEKAKAKPINGFPRLASKIASDPDKTTTIYRRFDRLSARNLLFLEAEIAELEALQDQYDAEDAKRADPITIGCHSDWRKFEWYAEEKDANGNFVEPRQNDRMELALKIKEKLKDYHEALAVHQTLLNSKSPAPTTVKAMRNWFLDASSNKAEPRPQLWGNSEKKYDDVRDLVALRVPADQDRLSEFILNHFSYFFETTQQDEQSAYISERSIAKFVAILSSILSAVLLFGSITSLYFVHNPYALLGMLGGWTVLFATCVGWLTNAKRDQIFAATAAYAAVLVVFVSGTLGGAPSNVVIGSCNCTQT</sequence>
<evidence type="ECO:0000256" key="1">
    <source>
        <dbReference type="SAM" id="Phobius"/>
    </source>
</evidence>
<evidence type="ECO:0000313" key="3">
    <source>
        <dbReference type="EMBL" id="CZR56415.1"/>
    </source>
</evidence>
<dbReference type="PANTHER" id="PTHR34502">
    <property type="entry name" value="DUF6594 DOMAIN-CONTAINING PROTEIN-RELATED"/>
    <property type="match status" value="1"/>
</dbReference>